<feature type="compositionally biased region" description="Polar residues" evidence="1">
    <location>
        <begin position="87"/>
        <end position="96"/>
    </location>
</feature>
<comment type="caution">
    <text evidence="2">The sequence shown here is derived from an EMBL/GenBank/DDBJ whole genome shotgun (WGS) entry which is preliminary data.</text>
</comment>
<evidence type="ECO:0000256" key="1">
    <source>
        <dbReference type="SAM" id="MobiDB-lite"/>
    </source>
</evidence>
<evidence type="ECO:0000313" key="2">
    <source>
        <dbReference type="EMBL" id="ESU42018.1"/>
    </source>
</evidence>
<reference evidence="2 3" key="2">
    <citation type="journal article" date="2013" name="Genome Biol. Evol.">
        <title>Genome sequencing of Giardia lamblia genotypes A2 and B isolates (DH and GS) and comparative analysis with the genomes of genotypes A1 and E (WB and Pig).</title>
        <authorList>
            <person name="Adam R.D."/>
            <person name="Dahlstrom E.W."/>
            <person name="Martens C.A."/>
            <person name="Bruno D.P."/>
            <person name="Barbian K.D."/>
            <person name="Ricklefs S.M."/>
            <person name="Hernandez M.M."/>
            <person name="Narla N.P."/>
            <person name="Patel R.B."/>
            <person name="Porcella S.F."/>
            <person name="Nash T.E."/>
        </authorList>
    </citation>
    <scope>NUCLEOTIDE SEQUENCE [LARGE SCALE GENOMIC DNA]</scope>
    <source>
        <strain evidence="2 3">GS</strain>
    </source>
</reference>
<accession>V6TSQ4</accession>
<gene>
    <name evidence="2" type="ORF">GSB_153686</name>
</gene>
<name>V6TSQ4_GIAIN</name>
<evidence type="ECO:0000313" key="3">
    <source>
        <dbReference type="Proteomes" id="UP000018040"/>
    </source>
</evidence>
<sequence>MEGESQIQIAFFGGQIYSSEVGLPEEGDSSTFFTVRPEMYSHCYLCCKWDRVYGSNANPYTHSARGEPDGELEELPDTSVSNRERQLQSSHEAILS</sequence>
<proteinExistence type="predicted"/>
<dbReference type="EMBL" id="AHHH01000099">
    <property type="protein sequence ID" value="ESU42018.1"/>
    <property type="molecule type" value="Genomic_DNA"/>
</dbReference>
<dbReference type="Proteomes" id="UP000018040">
    <property type="component" value="Unassembled WGS sequence"/>
</dbReference>
<reference evidence="3" key="1">
    <citation type="submission" date="2012-02" db="EMBL/GenBank/DDBJ databases">
        <title>Genome sequencing of Giardia lamblia Genotypes A2 and B isolates (DH and GS) and comparative analysis with the genomes of Genotypes A1 and E (WB and Pig).</title>
        <authorList>
            <person name="Adam R."/>
            <person name="Dahlstrom E."/>
            <person name="Martens C."/>
            <person name="Bruno D."/>
            <person name="Barbian K."/>
            <person name="Porcella S.F."/>
            <person name="Nash T."/>
        </authorList>
    </citation>
    <scope>NUCLEOTIDE SEQUENCE</scope>
    <source>
        <strain evidence="3">GS</strain>
    </source>
</reference>
<protein>
    <submittedName>
        <fullName evidence="2">Cathepsin B-like cysteine proteinase</fullName>
    </submittedName>
</protein>
<feature type="region of interest" description="Disordered" evidence="1">
    <location>
        <begin position="61"/>
        <end position="96"/>
    </location>
</feature>
<dbReference type="AlphaFoldDB" id="V6TSQ4"/>
<organism evidence="2 3">
    <name type="scientific">Giardia intestinalis</name>
    <name type="common">Giardia lamblia</name>
    <dbReference type="NCBI Taxonomy" id="5741"/>
    <lineage>
        <taxon>Eukaryota</taxon>
        <taxon>Metamonada</taxon>
        <taxon>Diplomonadida</taxon>
        <taxon>Hexamitidae</taxon>
        <taxon>Giardiinae</taxon>
        <taxon>Giardia</taxon>
    </lineage>
</organism>